<dbReference type="Proteomes" id="UP000886817">
    <property type="component" value="Unassembled WGS sequence"/>
</dbReference>
<reference evidence="1" key="1">
    <citation type="journal article" date="2021" name="PeerJ">
        <title>Extensive microbial diversity within the chicken gut microbiome revealed by metagenomics and culture.</title>
        <authorList>
            <person name="Gilroy R."/>
            <person name="Ravi A."/>
            <person name="Getino M."/>
            <person name="Pursley I."/>
            <person name="Horton D.L."/>
            <person name="Alikhan N.F."/>
            <person name="Baker D."/>
            <person name="Gharbi K."/>
            <person name="Hall N."/>
            <person name="Watson M."/>
            <person name="Adriaenssens E.M."/>
            <person name="Foster-Nyarko E."/>
            <person name="Jarju S."/>
            <person name="Secka A."/>
            <person name="Antonio M."/>
            <person name="Oren A."/>
            <person name="Chaudhuri R.R."/>
            <person name="La Ragione R."/>
            <person name="Hildebrand F."/>
            <person name="Pallen M.J."/>
        </authorList>
    </citation>
    <scope>NUCLEOTIDE SEQUENCE</scope>
    <source>
        <strain evidence="1">ChiSjej1B19-8411</strain>
    </source>
</reference>
<name>A0A9D1WH76_9FIRM</name>
<dbReference type="InterPro" id="IPR019493">
    <property type="entry name" value="Bacteriocin_IIb_lactacin-rel"/>
</dbReference>
<evidence type="ECO:0008006" key="3">
    <source>
        <dbReference type="Google" id="ProtNLM"/>
    </source>
</evidence>
<dbReference type="GO" id="GO:0042742">
    <property type="term" value="P:defense response to bacterium"/>
    <property type="evidence" value="ECO:0007669"/>
    <property type="project" value="InterPro"/>
</dbReference>
<sequence>MYTPKGEINDALYEAMKNPDVVAKLAEAKTPEDCYEIVKAAGVDVEMDDFQKSMEIMHAYLEENQEGVLSEEDLDQVAGGKSDSSRQKVDDATKGLELAGAAVGVIGAIAGAAAAAA</sequence>
<comment type="caution">
    <text evidence="1">The sequence shown here is derived from an EMBL/GenBank/DDBJ whole genome shotgun (WGS) entry which is preliminary data.</text>
</comment>
<dbReference type="AlphaFoldDB" id="A0A9D1WH76"/>
<protein>
    <recommendedName>
        <fullName evidence="3">Nif11 domain-containing protein</fullName>
    </recommendedName>
</protein>
<gene>
    <name evidence="1" type="ORF">IAA45_05635</name>
</gene>
<proteinExistence type="predicted"/>
<accession>A0A9D1WH76</accession>
<organism evidence="1 2">
    <name type="scientific">Candidatus Blautia gallistercoris</name>
    <dbReference type="NCBI Taxonomy" id="2838490"/>
    <lineage>
        <taxon>Bacteria</taxon>
        <taxon>Bacillati</taxon>
        <taxon>Bacillota</taxon>
        <taxon>Clostridia</taxon>
        <taxon>Lachnospirales</taxon>
        <taxon>Lachnospiraceae</taxon>
        <taxon>Blautia</taxon>
    </lineage>
</organism>
<dbReference type="Pfam" id="PF10439">
    <property type="entry name" value="Bacteriocin_IIc"/>
    <property type="match status" value="1"/>
</dbReference>
<reference evidence="1" key="2">
    <citation type="submission" date="2021-04" db="EMBL/GenBank/DDBJ databases">
        <authorList>
            <person name="Gilroy R."/>
        </authorList>
    </citation>
    <scope>NUCLEOTIDE SEQUENCE</scope>
    <source>
        <strain evidence="1">ChiSjej1B19-8411</strain>
    </source>
</reference>
<evidence type="ECO:0000313" key="2">
    <source>
        <dbReference type="Proteomes" id="UP000886817"/>
    </source>
</evidence>
<evidence type="ECO:0000313" key="1">
    <source>
        <dbReference type="EMBL" id="HIX59180.1"/>
    </source>
</evidence>
<dbReference type="EMBL" id="DXEX01000130">
    <property type="protein sequence ID" value="HIX59180.1"/>
    <property type="molecule type" value="Genomic_DNA"/>
</dbReference>